<dbReference type="NCBIfam" id="TIGR02532">
    <property type="entry name" value="IV_pilin_GFxxxE"/>
    <property type="match status" value="1"/>
</dbReference>
<dbReference type="EMBL" id="BARS01036964">
    <property type="protein sequence ID" value="GAG20940.1"/>
    <property type="molecule type" value="Genomic_DNA"/>
</dbReference>
<evidence type="ECO:0000256" key="2">
    <source>
        <dbReference type="SAM" id="Phobius"/>
    </source>
</evidence>
<dbReference type="SUPFAM" id="SSF54523">
    <property type="entry name" value="Pili subunits"/>
    <property type="match status" value="1"/>
</dbReference>
<dbReference type="InterPro" id="IPR012902">
    <property type="entry name" value="N_methyl_site"/>
</dbReference>
<proteinExistence type="predicted"/>
<dbReference type="GO" id="GO:0015627">
    <property type="term" value="C:type II protein secretion system complex"/>
    <property type="evidence" value="ECO:0007669"/>
    <property type="project" value="InterPro"/>
</dbReference>
<feature type="non-terminal residue" evidence="3">
    <location>
        <position position="190"/>
    </location>
</feature>
<accession>X0VRT1</accession>
<dbReference type="Gene3D" id="3.30.700.10">
    <property type="entry name" value="Glycoprotein, Type 4 Pilin"/>
    <property type="match status" value="1"/>
</dbReference>
<evidence type="ECO:0000256" key="1">
    <source>
        <dbReference type="ARBA" id="ARBA00022481"/>
    </source>
</evidence>
<dbReference type="AlphaFoldDB" id="X0VRT1"/>
<dbReference type="PANTHER" id="PTHR30093">
    <property type="entry name" value="GENERAL SECRETION PATHWAY PROTEIN G"/>
    <property type="match status" value="1"/>
</dbReference>
<protein>
    <recommendedName>
        <fullName evidence="4">Type II secretion system protein GspG C-terminal domain-containing protein</fullName>
    </recommendedName>
</protein>
<organism evidence="3">
    <name type="scientific">marine sediment metagenome</name>
    <dbReference type="NCBI Taxonomy" id="412755"/>
    <lineage>
        <taxon>unclassified sequences</taxon>
        <taxon>metagenomes</taxon>
        <taxon>ecological metagenomes</taxon>
    </lineage>
</organism>
<dbReference type="InterPro" id="IPR000983">
    <property type="entry name" value="Bac_GSPG_pilin"/>
</dbReference>
<dbReference type="InterPro" id="IPR045584">
    <property type="entry name" value="Pilin-like"/>
</dbReference>
<name>X0VRT1_9ZZZZ</name>
<keyword evidence="2" id="KW-1133">Transmembrane helix</keyword>
<keyword evidence="2" id="KW-0812">Transmembrane</keyword>
<keyword evidence="1" id="KW-0488">Methylation</keyword>
<gene>
    <name evidence="3" type="ORF">S01H1_56742</name>
</gene>
<evidence type="ECO:0000313" key="3">
    <source>
        <dbReference type="EMBL" id="GAG20940.1"/>
    </source>
</evidence>
<dbReference type="PRINTS" id="PR00813">
    <property type="entry name" value="BCTERIALGSPG"/>
</dbReference>
<feature type="transmembrane region" description="Helical" evidence="2">
    <location>
        <begin position="49"/>
        <end position="74"/>
    </location>
</feature>
<sequence length="190" mass="20827">MRGAEWQSPERKRARVTDASAKAPFGMRETKNRPTWSVSLTTGRWRPSIGFTLVELMVVIAILATLMAIIVPSYQVMASQHRRASCAANMKAIGQALALFREDYQCFPPDATESLWVPSDLNDEQAAGDLIHAAYDEFGLPVETGVHGMGLYTLYYLGVYSAVLPPAASEPRLGDTLRAKLAARRQGLNG</sequence>
<dbReference type="Pfam" id="PF07963">
    <property type="entry name" value="N_methyl"/>
    <property type="match status" value="1"/>
</dbReference>
<reference evidence="3" key="1">
    <citation type="journal article" date="2014" name="Front. Microbiol.">
        <title>High frequency of phylogenetically diverse reductive dehalogenase-homologous genes in deep subseafloor sedimentary metagenomes.</title>
        <authorList>
            <person name="Kawai M."/>
            <person name="Futagami T."/>
            <person name="Toyoda A."/>
            <person name="Takaki Y."/>
            <person name="Nishi S."/>
            <person name="Hori S."/>
            <person name="Arai W."/>
            <person name="Tsubouchi T."/>
            <person name="Morono Y."/>
            <person name="Uchiyama I."/>
            <person name="Ito T."/>
            <person name="Fujiyama A."/>
            <person name="Inagaki F."/>
            <person name="Takami H."/>
        </authorList>
    </citation>
    <scope>NUCLEOTIDE SEQUENCE</scope>
    <source>
        <strain evidence="3">Expedition CK06-06</strain>
    </source>
</reference>
<comment type="caution">
    <text evidence="3">The sequence shown here is derived from an EMBL/GenBank/DDBJ whole genome shotgun (WGS) entry which is preliminary data.</text>
</comment>
<evidence type="ECO:0008006" key="4">
    <source>
        <dbReference type="Google" id="ProtNLM"/>
    </source>
</evidence>
<dbReference type="GO" id="GO:0015628">
    <property type="term" value="P:protein secretion by the type II secretion system"/>
    <property type="evidence" value="ECO:0007669"/>
    <property type="project" value="InterPro"/>
</dbReference>
<keyword evidence="2" id="KW-0472">Membrane</keyword>